<dbReference type="SMART" id="SM00855">
    <property type="entry name" value="PGAM"/>
    <property type="match status" value="1"/>
</dbReference>
<dbReference type="InterPro" id="IPR050275">
    <property type="entry name" value="PGM_Phosphatase"/>
</dbReference>
<dbReference type="SUPFAM" id="SSF53254">
    <property type="entry name" value="Phosphoglycerate mutase-like"/>
    <property type="match status" value="1"/>
</dbReference>
<dbReference type="Gene3D" id="3.40.50.1240">
    <property type="entry name" value="Phosphoglycerate mutase-like"/>
    <property type="match status" value="1"/>
</dbReference>
<evidence type="ECO:0000313" key="1">
    <source>
        <dbReference type="EMBL" id="GGM40761.1"/>
    </source>
</evidence>
<dbReference type="InterPro" id="IPR013078">
    <property type="entry name" value="His_Pase_superF_clade-1"/>
</dbReference>
<dbReference type="AlphaFoldDB" id="A0A8H9L6D6"/>
<dbReference type="EMBL" id="BMPT01000022">
    <property type="protein sequence ID" value="GGM40761.1"/>
    <property type="molecule type" value="Genomic_DNA"/>
</dbReference>
<evidence type="ECO:0000313" key="2">
    <source>
        <dbReference type="Proteomes" id="UP000655589"/>
    </source>
</evidence>
<dbReference type="PANTHER" id="PTHR48100">
    <property type="entry name" value="BROAD-SPECIFICITY PHOSPHATASE YOR283W-RELATED"/>
    <property type="match status" value="1"/>
</dbReference>
<name>A0A8H9L6D6_9MICO</name>
<dbReference type="GO" id="GO:0016853">
    <property type="term" value="F:isomerase activity"/>
    <property type="evidence" value="ECO:0007669"/>
    <property type="project" value="UniProtKB-KW"/>
</dbReference>
<comment type="caution">
    <text evidence="1">The sequence shown here is derived from an EMBL/GenBank/DDBJ whole genome shotgun (WGS) entry which is preliminary data.</text>
</comment>
<gene>
    <name evidence="1" type="ORF">GCM10010102_40350</name>
</gene>
<dbReference type="PROSITE" id="PS00175">
    <property type="entry name" value="PG_MUTASE"/>
    <property type="match status" value="1"/>
</dbReference>
<reference evidence="1" key="2">
    <citation type="submission" date="2020-09" db="EMBL/GenBank/DDBJ databases">
        <authorList>
            <person name="Sun Q."/>
            <person name="Ohkuma M."/>
        </authorList>
    </citation>
    <scope>NUCLEOTIDE SEQUENCE</scope>
    <source>
        <strain evidence="1">JCM 3051</strain>
    </source>
</reference>
<keyword evidence="1" id="KW-0413">Isomerase</keyword>
<dbReference type="PANTHER" id="PTHR48100:SF58">
    <property type="entry name" value="PE-PGRS FAMILY PROTEIN PE_PGRS11"/>
    <property type="match status" value="1"/>
</dbReference>
<dbReference type="Pfam" id="PF00300">
    <property type="entry name" value="His_Phos_1"/>
    <property type="match status" value="1"/>
</dbReference>
<keyword evidence="2" id="KW-1185">Reference proteome</keyword>
<reference evidence="1" key="1">
    <citation type="journal article" date="2014" name="Int. J. Syst. Evol. Microbiol.">
        <title>Complete genome sequence of Corynebacterium casei LMG S-19264T (=DSM 44701T), isolated from a smear-ripened cheese.</title>
        <authorList>
            <consortium name="US DOE Joint Genome Institute (JGI-PGF)"/>
            <person name="Walter F."/>
            <person name="Albersmeier A."/>
            <person name="Kalinowski J."/>
            <person name="Ruckert C."/>
        </authorList>
    </citation>
    <scope>NUCLEOTIDE SEQUENCE</scope>
    <source>
        <strain evidence="1">JCM 3051</strain>
    </source>
</reference>
<organism evidence="1 2">
    <name type="scientific">Promicromonospora citrea</name>
    <dbReference type="NCBI Taxonomy" id="43677"/>
    <lineage>
        <taxon>Bacteria</taxon>
        <taxon>Bacillati</taxon>
        <taxon>Actinomycetota</taxon>
        <taxon>Actinomycetes</taxon>
        <taxon>Micrococcales</taxon>
        <taxon>Promicromonosporaceae</taxon>
        <taxon>Promicromonospora</taxon>
    </lineage>
</organism>
<sequence>MLPMRLLLLRHGQTPSNVGGLLDTASPGPGLTALGRRQAAAVPDALGDRRIDAVAVSSLVRTAQTAAPLAVARGLEPVVLPGLREIEAGDLEMAATHEAHLRYLGTVFGWARGDVTRAMPGGPDGRAFLERYDDAVTQLARAGWEDVLVVSHGAAIRTWVAARAAGVDIDHAERTALANTGLVEVEGDPGSGWRVVAWSAEPVGGPAVDALLADDPTGEPVDEV</sequence>
<accession>A0A8H9L6D6</accession>
<dbReference type="Proteomes" id="UP000655589">
    <property type="component" value="Unassembled WGS sequence"/>
</dbReference>
<protein>
    <submittedName>
        <fullName evidence="1">Isomerase</fullName>
    </submittedName>
</protein>
<dbReference type="InterPro" id="IPR001345">
    <property type="entry name" value="PG/BPGM_mutase_AS"/>
</dbReference>
<proteinExistence type="predicted"/>
<dbReference type="GO" id="GO:0016791">
    <property type="term" value="F:phosphatase activity"/>
    <property type="evidence" value="ECO:0007669"/>
    <property type="project" value="TreeGrafter"/>
</dbReference>
<dbReference type="InterPro" id="IPR029033">
    <property type="entry name" value="His_PPase_superfam"/>
</dbReference>
<dbReference type="GO" id="GO:0005737">
    <property type="term" value="C:cytoplasm"/>
    <property type="evidence" value="ECO:0007669"/>
    <property type="project" value="TreeGrafter"/>
</dbReference>
<dbReference type="CDD" id="cd07067">
    <property type="entry name" value="HP_PGM_like"/>
    <property type="match status" value="1"/>
</dbReference>